<dbReference type="Gene3D" id="3.90.226.10">
    <property type="entry name" value="2-enoyl-CoA Hydratase, Chain A, domain 1"/>
    <property type="match status" value="1"/>
</dbReference>
<dbReference type="NCBIfam" id="NF008745">
    <property type="entry name" value="PRK11778.1"/>
    <property type="match status" value="1"/>
</dbReference>
<name>A0A0W0TIS2_9GAMM</name>
<dbReference type="PANTHER" id="PTHR42987:SF4">
    <property type="entry name" value="PROTEASE SOHB-RELATED"/>
    <property type="match status" value="1"/>
</dbReference>
<evidence type="ECO:0000256" key="9">
    <source>
        <dbReference type="ARBA" id="ARBA00023136"/>
    </source>
</evidence>
<evidence type="ECO:0000313" key="15">
    <source>
        <dbReference type="EMBL" id="SPX59185.1"/>
    </source>
</evidence>
<keyword evidence="4" id="KW-0645">Protease</keyword>
<dbReference type="RefSeq" id="WP_058447953.1">
    <property type="nucleotide sequence ID" value="NZ_CAAAHT010000102.1"/>
</dbReference>
<dbReference type="EMBL" id="UASS01000001">
    <property type="protein sequence ID" value="SPX59185.1"/>
    <property type="molecule type" value="Genomic_DNA"/>
</dbReference>
<keyword evidence="5 11" id="KW-0812">Transmembrane</keyword>
<comment type="similarity">
    <text evidence="2">Belongs to the peptidase S49 family.</text>
</comment>
<dbReference type="EMBL" id="UGNY01000001">
    <property type="protein sequence ID" value="STX38845.1"/>
    <property type="molecule type" value="Genomic_DNA"/>
</dbReference>
<dbReference type="AlphaFoldDB" id="A0A0W0TIS2"/>
<evidence type="ECO:0000256" key="8">
    <source>
        <dbReference type="ARBA" id="ARBA00022989"/>
    </source>
</evidence>
<dbReference type="Proteomes" id="UP000251942">
    <property type="component" value="Unassembled WGS sequence"/>
</dbReference>
<feature type="domain" description="Peptidase S49 N-terminal proteobacteria" evidence="13">
    <location>
        <begin position="2"/>
        <end position="136"/>
    </location>
</feature>
<evidence type="ECO:0000256" key="7">
    <source>
        <dbReference type="ARBA" id="ARBA00022825"/>
    </source>
</evidence>
<comment type="subcellular location">
    <subcellularLocation>
        <location evidence="1">Cell membrane</location>
    </subcellularLocation>
</comment>
<feature type="coiled-coil region" evidence="10">
    <location>
        <begin position="36"/>
        <end position="78"/>
    </location>
</feature>
<proteinExistence type="inferred from homology"/>
<evidence type="ECO:0000256" key="2">
    <source>
        <dbReference type="ARBA" id="ARBA00008683"/>
    </source>
</evidence>
<keyword evidence="6 15" id="KW-0378">Hydrolase</keyword>
<evidence type="ECO:0000256" key="6">
    <source>
        <dbReference type="ARBA" id="ARBA00022801"/>
    </source>
</evidence>
<dbReference type="Pfam" id="PF01343">
    <property type="entry name" value="Peptidase_S49"/>
    <property type="match status" value="1"/>
</dbReference>
<sequence>MDFLMQYGLFVLKSLTLVIAILLTLAGILALSRGSKSKHKLEITSLNKQYDEIQQRMAHEVKNKKPEKKKKNKNKEEKSSLYVIDFQGDIKASQVNEFRDVITAVLAIAQEKDEIVVRLESPGGAVNGYGLAASQLQRIRDKKIPLTVCIDKIAASGGYLMACVANRIVAAPFAIVGSIGVVAQLPNFHRWLKKNNIDFELLTAGEYKRTLTLFAENTEKGREKFQEELENIHRAFRDYVLGHRQQLDIEKVATGEHWIAKDAYDLRLVDSLKTSDDYITEKMENYNAFKIAIHGKRSLLDKLLQPAMKLLHRWA</sequence>
<reference evidence="14 17" key="1">
    <citation type="submission" date="2015-11" db="EMBL/GenBank/DDBJ databases">
        <title>Genomic analysis of 38 Legionella species identifies large and diverse effector repertoires.</title>
        <authorList>
            <person name="Burstein D."/>
            <person name="Amaro F."/>
            <person name="Zusman T."/>
            <person name="Lifshitz Z."/>
            <person name="Cohen O."/>
            <person name="Gilbert J.A."/>
            <person name="Pupko T."/>
            <person name="Shuman H.A."/>
            <person name="Segal G."/>
        </authorList>
    </citation>
    <scope>NUCLEOTIDE SEQUENCE [LARGE SCALE GENOMIC DNA]</scope>
    <source>
        <strain evidence="14 17">WO-44C</strain>
    </source>
</reference>
<dbReference type="EC" id="3.4.21.-" evidence="15"/>
<evidence type="ECO:0000313" key="14">
    <source>
        <dbReference type="EMBL" id="KTC95503.1"/>
    </source>
</evidence>
<dbReference type="Gene3D" id="6.20.330.10">
    <property type="match status" value="1"/>
</dbReference>
<evidence type="ECO:0000256" key="4">
    <source>
        <dbReference type="ARBA" id="ARBA00022670"/>
    </source>
</evidence>
<keyword evidence="17" id="KW-1185">Reference proteome</keyword>
<dbReference type="InterPro" id="IPR002142">
    <property type="entry name" value="Peptidase_S49"/>
</dbReference>
<reference evidence="18 19" key="2">
    <citation type="submission" date="2018-06" db="EMBL/GenBank/DDBJ databases">
        <authorList>
            <consortium name="Pathogen Informatics"/>
            <person name="Doyle S."/>
        </authorList>
    </citation>
    <scope>NUCLEOTIDE SEQUENCE [LARGE SCALE GENOMIC DNA]</scope>
    <source>
        <strain evidence="16 19">NCTC11978</strain>
        <strain evidence="15 18">NCTC12022</strain>
    </source>
</reference>
<dbReference type="PANTHER" id="PTHR42987">
    <property type="entry name" value="PEPTIDASE S49"/>
    <property type="match status" value="1"/>
</dbReference>
<keyword evidence="10" id="KW-0175">Coiled coil</keyword>
<dbReference type="STRING" id="453.Lfee_3168"/>
<evidence type="ECO:0000256" key="3">
    <source>
        <dbReference type="ARBA" id="ARBA00022475"/>
    </source>
</evidence>
<dbReference type="OrthoDB" id="5614232at2"/>
<dbReference type="GO" id="GO:0005886">
    <property type="term" value="C:plasma membrane"/>
    <property type="evidence" value="ECO:0007669"/>
    <property type="project" value="UniProtKB-SubCell"/>
</dbReference>
<protein>
    <submittedName>
        <fullName evidence="14">Signal peptide peptidase SppA</fullName>
        <ecNumber evidence="15">3.4.21.-</ecNumber>
    </submittedName>
</protein>
<dbReference type="InterPro" id="IPR029045">
    <property type="entry name" value="ClpP/crotonase-like_dom_sf"/>
</dbReference>
<dbReference type="InterPro" id="IPR047272">
    <property type="entry name" value="S49_SppA_C"/>
</dbReference>
<dbReference type="GO" id="GO:0004252">
    <property type="term" value="F:serine-type endopeptidase activity"/>
    <property type="evidence" value="ECO:0007669"/>
    <property type="project" value="InterPro"/>
</dbReference>
<dbReference type="SUPFAM" id="SSF52096">
    <property type="entry name" value="ClpP/crotonase"/>
    <property type="match status" value="1"/>
</dbReference>
<dbReference type="PATRIC" id="fig|453.4.peg.3450"/>
<evidence type="ECO:0000256" key="10">
    <source>
        <dbReference type="SAM" id="Coils"/>
    </source>
</evidence>
<keyword evidence="9 11" id="KW-0472">Membrane</keyword>
<dbReference type="EMBL" id="LNYB01000085">
    <property type="protein sequence ID" value="KTC95503.1"/>
    <property type="molecule type" value="Genomic_DNA"/>
</dbReference>
<dbReference type="CDD" id="cd07023">
    <property type="entry name" value="S49_Sppa_N_C"/>
    <property type="match status" value="1"/>
</dbReference>
<keyword evidence="8 11" id="KW-1133">Transmembrane helix</keyword>
<evidence type="ECO:0000313" key="19">
    <source>
        <dbReference type="Proteomes" id="UP000254033"/>
    </source>
</evidence>
<keyword evidence="7" id="KW-0720">Serine protease</keyword>
<evidence type="ECO:0000256" key="11">
    <source>
        <dbReference type="SAM" id="Phobius"/>
    </source>
</evidence>
<dbReference type="GO" id="GO:0006508">
    <property type="term" value="P:proteolysis"/>
    <property type="evidence" value="ECO:0007669"/>
    <property type="project" value="UniProtKB-KW"/>
</dbReference>
<evidence type="ECO:0000313" key="16">
    <source>
        <dbReference type="EMBL" id="STX38845.1"/>
    </source>
</evidence>
<accession>A0A0W0TIS2</accession>
<evidence type="ECO:0000256" key="5">
    <source>
        <dbReference type="ARBA" id="ARBA00022692"/>
    </source>
</evidence>
<evidence type="ECO:0000313" key="18">
    <source>
        <dbReference type="Proteomes" id="UP000251942"/>
    </source>
</evidence>
<evidence type="ECO:0000256" key="1">
    <source>
        <dbReference type="ARBA" id="ARBA00004236"/>
    </source>
</evidence>
<evidence type="ECO:0000313" key="17">
    <source>
        <dbReference type="Proteomes" id="UP000054698"/>
    </source>
</evidence>
<dbReference type="Pfam" id="PF08496">
    <property type="entry name" value="Peptidase_S49_N"/>
    <property type="match status" value="1"/>
</dbReference>
<keyword evidence="3" id="KW-1003">Cell membrane</keyword>
<dbReference type="Proteomes" id="UP000254033">
    <property type="component" value="Unassembled WGS sequence"/>
</dbReference>
<gene>
    <name evidence="15" type="primary">sohB</name>
    <name evidence="14" type="ORF">Lfee_3168</name>
    <name evidence="16" type="ORF">NCTC11978_02035</name>
    <name evidence="15" type="ORF">NCTC12022_00003</name>
</gene>
<evidence type="ECO:0000259" key="12">
    <source>
        <dbReference type="Pfam" id="PF01343"/>
    </source>
</evidence>
<dbReference type="InterPro" id="IPR013703">
    <property type="entry name" value="Peptidase_S49_N_proteobac"/>
</dbReference>
<dbReference type="Proteomes" id="UP000054698">
    <property type="component" value="Unassembled WGS sequence"/>
</dbReference>
<organism evidence="14 17">
    <name type="scientific">Legionella feeleii</name>
    <dbReference type="NCBI Taxonomy" id="453"/>
    <lineage>
        <taxon>Bacteria</taxon>
        <taxon>Pseudomonadati</taxon>
        <taxon>Pseudomonadota</taxon>
        <taxon>Gammaproteobacteria</taxon>
        <taxon>Legionellales</taxon>
        <taxon>Legionellaceae</taxon>
        <taxon>Legionella</taxon>
    </lineage>
</organism>
<feature type="transmembrane region" description="Helical" evidence="11">
    <location>
        <begin position="6"/>
        <end position="31"/>
    </location>
</feature>
<feature type="domain" description="Peptidase S49" evidence="12">
    <location>
        <begin position="140"/>
        <end position="285"/>
    </location>
</feature>
<evidence type="ECO:0000259" key="13">
    <source>
        <dbReference type="Pfam" id="PF08496"/>
    </source>
</evidence>